<reference evidence="1 2" key="1">
    <citation type="submission" date="2020-12" db="EMBL/GenBank/DDBJ databases">
        <authorList>
            <person name="Zheng R.K."/>
            <person name="Sun C.M."/>
        </authorList>
    </citation>
    <scope>NUCLEOTIDE SEQUENCE [LARGE SCALE GENOMIC DNA]</scope>
    <source>
        <strain evidence="1 2">ZRK001</strain>
    </source>
</reference>
<accession>A0A7T7HMW6</accession>
<dbReference type="RefSeq" id="WP_200337638.1">
    <property type="nucleotide sequence ID" value="NZ_CP066786.1"/>
</dbReference>
<evidence type="ECO:0000313" key="1">
    <source>
        <dbReference type="EMBL" id="QQM32171.1"/>
    </source>
</evidence>
<sequence length="57" mass="6496">MAEGNDKNKVASERSDAFLDQRTTELLSQIKQEPVPDRLLELAVKLQQALNERENKS</sequence>
<dbReference type="EMBL" id="CP066786">
    <property type="protein sequence ID" value="QQM32171.1"/>
    <property type="molecule type" value="Genomic_DNA"/>
</dbReference>
<dbReference type="Proteomes" id="UP000596083">
    <property type="component" value="Chromosome"/>
</dbReference>
<gene>
    <name evidence="1" type="ORF">JET14_08530</name>
</gene>
<dbReference type="AlphaFoldDB" id="A0A7T7HMW6"/>
<name>A0A7T7HMW6_9HYPH</name>
<organism evidence="1 2">
    <name type="scientific">Martelella lutilitoris</name>
    <dbReference type="NCBI Taxonomy" id="2583532"/>
    <lineage>
        <taxon>Bacteria</taxon>
        <taxon>Pseudomonadati</taxon>
        <taxon>Pseudomonadota</taxon>
        <taxon>Alphaproteobacteria</taxon>
        <taxon>Hyphomicrobiales</taxon>
        <taxon>Aurantimonadaceae</taxon>
        <taxon>Martelella</taxon>
    </lineage>
</organism>
<dbReference type="KEGG" id="mlut:JET14_08530"/>
<protein>
    <recommendedName>
        <fullName evidence="3">Anti-sigma factor NepR domain-containing protein</fullName>
    </recommendedName>
</protein>
<proteinExistence type="predicted"/>
<evidence type="ECO:0000313" key="2">
    <source>
        <dbReference type="Proteomes" id="UP000596083"/>
    </source>
</evidence>
<evidence type="ECO:0008006" key="3">
    <source>
        <dbReference type="Google" id="ProtNLM"/>
    </source>
</evidence>